<keyword evidence="5" id="KW-0811">Translocation</keyword>
<keyword evidence="2 5" id="KW-0812">Transmembrane</keyword>
<dbReference type="Pfam" id="PF00902">
    <property type="entry name" value="TatC"/>
    <property type="match status" value="2"/>
</dbReference>
<dbReference type="HOGENOM" id="CLU_359694_0_0_2"/>
<feature type="transmembrane region" description="Helical" evidence="5">
    <location>
        <begin position="193"/>
        <end position="217"/>
    </location>
</feature>
<evidence type="ECO:0000256" key="2">
    <source>
        <dbReference type="ARBA" id="ARBA00022692"/>
    </source>
</evidence>
<evidence type="ECO:0000256" key="3">
    <source>
        <dbReference type="ARBA" id="ARBA00022989"/>
    </source>
</evidence>
<feature type="transmembrane region" description="Helical" evidence="5">
    <location>
        <begin position="502"/>
        <end position="521"/>
    </location>
</feature>
<comment type="function">
    <text evidence="5">Part of the twin-arginine translocation (Tat) system that transports large folded proteins containing a characteristic twin-arginine motif in their signal peptide across membranes.</text>
</comment>
<comment type="caution">
    <text evidence="5">Lacks conserved residue(s) required for the propagation of feature annotation.</text>
</comment>
<dbReference type="PANTHER" id="PTHR30371">
    <property type="entry name" value="SEC-INDEPENDENT PROTEIN TRANSLOCASE PROTEIN TATC"/>
    <property type="match status" value="1"/>
</dbReference>
<feature type="transmembrane region" description="Helical" evidence="5">
    <location>
        <begin position="643"/>
        <end position="668"/>
    </location>
</feature>
<dbReference type="eggNOG" id="arCOG04736">
    <property type="taxonomic scope" value="Archaea"/>
</dbReference>
<protein>
    <recommendedName>
        <fullName evidence="5">Sec-independent protein translocase protein TatC</fullName>
    </recommendedName>
</protein>
<gene>
    <name evidence="5" type="primary">tatC</name>
    <name evidence="7" type="ordered locus">Huta_1033</name>
</gene>
<feature type="transmembrane region" description="Helical" evidence="5">
    <location>
        <begin position="294"/>
        <end position="318"/>
    </location>
</feature>
<dbReference type="HAMAP" id="MF_00902">
    <property type="entry name" value="TatC"/>
    <property type="match status" value="1"/>
</dbReference>
<feature type="transmembrane region" description="Helical" evidence="5">
    <location>
        <begin position="594"/>
        <end position="614"/>
    </location>
</feature>
<comment type="subunit">
    <text evidence="5">Forms a complex with TatA.</text>
</comment>
<evidence type="ECO:0000256" key="6">
    <source>
        <dbReference type="SAM" id="MobiDB-lite"/>
    </source>
</evidence>
<dbReference type="GO" id="GO:0065002">
    <property type="term" value="P:intracellular protein transmembrane transport"/>
    <property type="evidence" value="ECO:0007669"/>
    <property type="project" value="TreeGrafter"/>
</dbReference>
<keyword evidence="4 5" id="KW-0472">Membrane</keyword>
<keyword evidence="5" id="KW-1003">Cell membrane</keyword>
<comment type="subcellular location">
    <subcellularLocation>
        <location evidence="5">Cell membrane</location>
        <topology evidence="5">Multi-pass membrane protein</topology>
    </subcellularLocation>
    <subcellularLocation>
        <location evidence="1">Membrane</location>
        <topology evidence="1">Multi-pass membrane protein</topology>
    </subcellularLocation>
</comment>
<evidence type="ECO:0000313" key="8">
    <source>
        <dbReference type="Proteomes" id="UP000002071"/>
    </source>
</evidence>
<feature type="transmembrane region" description="Helical" evidence="5">
    <location>
        <begin position="680"/>
        <end position="696"/>
    </location>
</feature>
<dbReference type="PRINTS" id="PR01840">
    <property type="entry name" value="TATCFAMILY"/>
</dbReference>
<proteinExistence type="inferred from homology"/>
<keyword evidence="5" id="KW-0653">Protein transport</keyword>
<evidence type="ECO:0000256" key="4">
    <source>
        <dbReference type="ARBA" id="ARBA00023136"/>
    </source>
</evidence>
<dbReference type="InterPro" id="IPR002033">
    <property type="entry name" value="TatC"/>
</dbReference>
<dbReference type="GO" id="GO:0033281">
    <property type="term" value="C:TAT protein transport complex"/>
    <property type="evidence" value="ECO:0007669"/>
    <property type="project" value="UniProtKB-UniRule"/>
</dbReference>
<feature type="transmembrane region" description="Helical" evidence="5">
    <location>
        <begin position="142"/>
        <end position="173"/>
    </location>
</feature>
<feature type="transmembrane region" description="Helical" evidence="5">
    <location>
        <begin position="49"/>
        <end position="69"/>
    </location>
</feature>
<feature type="transmembrane region" description="Helical" evidence="5">
    <location>
        <begin position="702"/>
        <end position="725"/>
    </location>
</feature>
<feature type="transmembrane region" description="Helical" evidence="5">
    <location>
        <begin position="346"/>
        <end position="367"/>
    </location>
</feature>
<evidence type="ECO:0000313" key="7">
    <source>
        <dbReference type="EMBL" id="ACV11216.1"/>
    </source>
</evidence>
<dbReference type="GO" id="GO:0009977">
    <property type="term" value="F:proton motive force dependent protein transmembrane transporter activity"/>
    <property type="evidence" value="ECO:0007669"/>
    <property type="project" value="TreeGrafter"/>
</dbReference>
<feature type="transmembrane region" description="Helical" evidence="5">
    <location>
        <begin position="252"/>
        <end position="273"/>
    </location>
</feature>
<keyword evidence="8" id="KW-1185">Reference proteome</keyword>
<dbReference type="AlphaFoldDB" id="C7NVD2"/>
<evidence type="ECO:0000256" key="5">
    <source>
        <dbReference type="HAMAP-Rule" id="MF_00902"/>
    </source>
</evidence>
<dbReference type="KEGG" id="hut:Huta_1033"/>
<dbReference type="STRING" id="519442.Huta_1033"/>
<feature type="transmembrane region" description="Helical" evidence="5">
    <location>
        <begin position="561"/>
        <end position="582"/>
    </location>
</feature>
<evidence type="ECO:0000256" key="1">
    <source>
        <dbReference type="ARBA" id="ARBA00004141"/>
    </source>
</evidence>
<feature type="transmembrane region" description="Helical" evidence="5">
    <location>
        <begin position="99"/>
        <end position="121"/>
    </location>
</feature>
<dbReference type="PANTHER" id="PTHR30371:SF0">
    <property type="entry name" value="SEC-INDEPENDENT PROTEIN TRANSLOCASE PROTEIN TATC, CHLOROPLASTIC-RELATED"/>
    <property type="match status" value="1"/>
</dbReference>
<sequence length="740" mass="79899">MNKLITASSLLLRTKMSGALDDGTRRTLASGRETLGAMLRSAQQDLQKVFIAFVLGLVGTIWILQSFVWDRLKTDMFAGMSEEVREGTNVVTVSPFDVILLQVKIGLIVGAILSVPLFLYFSRDALRRRNWLPQAPIARWKMVFLVVAMLALFVGGIAYAYSVFFPIMFRFLASNAINAGFVPTYHIVKWVEFILLLSLSFGIASQLPLVMSTLAYADIVPYETFRDKWKHAIFGLYAGGAVFTPPDPITQLMWATPLVGLYAVSLQITKLVVGAKRSRGQVDVSETLRARWNVLAGTAITAFAVVYGFFSAGGVGAINEGLSMAPGDLGPVPTIGAALGLPESQAAALVAGVVAVMAVAIVGFRLVASQVQQEAGLAMATMGDPSAIDIGNLDKAGIEAAPPEAFEALEEHEAMAHVNEAIGNGNTDKAELILDRYDEANERAQNRQDATAEGGEEGDSGVVSETATGVVDAFTEEETTEDDIGGYMYDLRFILESLTSKAFRLVAVFMAVLAGSFMYLYSGGIGDIRRDFLRRLPADKIDQGDIAVLHPVEHLVFEIKVSALLAVVAVLPLVLYYVWPALKERGWAAGDRRTLLVWGGSLVVGISVGSYIGYSFVAPAVMSWLASDAINAHMVVRYRVNTFGWLLVFTTVGIGLLAEIPITMLLFYRGGLVSYERMRSGWRVVVLAFFALAAVVTPGGMFSLLMVAIPAALAYLLGLGILWLYTLGGRRKGPLTPATT</sequence>
<keyword evidence="3 5" id="KW-1133">Transmembrane helix</keyword>
<comment type="similarity">
    <text evidence="5">Belongs to the TatC family.</text>
</comment>
<reference evidence="7 8" key="1">
    <citation type="journal article" date="2009" name="Stand. Genomic Sci.">
        <title>Complete genome sequence of Halorhabdus utahensis type strain (AX-2).</title>
        <authorList>
            <person name="Anderson I."/>
            <person name="Tindall B.J."/>
            <person name="Pomrenke H."/>
            <person name="Goker M."/>
            <person name="Lapidus A."/>
            <person name="Nolan M."/>
            <person name="Copeland A."/>
            <person name="Glavina Del Rio T."/>
            <person name="Chen F."/>
            <person name="Tice H."/>
            <person name="Cheng J.F."/>
            <person name="Lucas S."/>
            <person name="Chertkov O."/>
            <person name="Bruce D."/>
            <person name="Brettin T."/>
            <person name="Detter J.C."/>
            <person name="Han C."/>
            <person name="Goodwin L."/>
            <person name="Land M."/>
            <person name="Hauser L."/>
            <person name="Chang Y.J."/>
            <person name="Jeffries C.D."/>
            <person name="Pitluck S."/>
            <person name="Pati A."/>
            <person name="Mavromatis K."/>
            <person name="Ivanova N."/>
            <person name="Ovchinnikova G."/>
            <person name="Chen A."/>
            <person name="Palaniappan K."/>
            <person name="Chain P."/>
            <person name="Rohde M."/>
            <person name="Bristow J."/>
            <person name="Eisen J.A."/>
            <person name="Markowitz V."/>
            <person name="Hugenholtz P."/>
            <person name="Kyrpides N.C."/>
            <person name="Klenk H.P."/>
        </authorList>
    </citation>
    <scope>NUCLEOTIDE SEQUENCE [LARGE SCALE GENOMIC DNA]</scope>
    <source>
        <strain evidence="8">DSM 12940 / JCM 11049 / AX-2</strain>
    </source>
</reference>
<dbReference type="Proteomes" id="UP000002071">
    <property type="component" value="Chromosome"/>
</dbReference>
<feature type="region of interest" description="Disordered" evidence="6">
    <location>
        <begin position="443"/>
        <end position="462"/>
    </location>
</feature>
<accession>C7NVD2</accession>
<keyword evidence="5" id="KW-0813">Transport</keyword>
<dbReference type="EMBL" id="CP001687">
    <property type="protein sequence ID" value="ACV11216.1"/>
    <property type="molecule type" value="Genomic_DNA"/>
</dbReference>
<dbReference type="GO" id="GO:0043953">
    <property type="term" value="P:protein transport by the Tat complex"/>
    <property type="evidence" value="ECO:0007669"/>
    <property type="project" value="UniProtKB-UniRule"/>
</dbReference>
<name>C7NVD2_HALUD</name>
<organism evidence="7 8">
    <name type="scientific">Halorhabdus utahensis (strain DSM 12940 / JCM 11049 / AX-2)</name>
    <dbReference type="NCBI Taxonomy" id="519442"/>
    <lineage>
        <taxon>Archaea</taxon>
        <taxon>Methanobacteriati</taxon>
        <taxon>Methanobacteriota</taxon>
        <taxon>Stenosarchaea group</taxon>
        <taxon>Halobacteria</taxon>
        <taxon>Halobacteriales</taxon>
        <taxon>Haloarculaceae</taxon>
        <taxon>Halorhabdus</taxon>
    </lineage>
</organism>